<comment type="caution">
    <text evidence="1">The sequence shown here is derived from an EMBL/GenBank/DDBJ whole genome shotgun (WGS) entry which is preliminary data.</text>
</comment>
<dbReference type="Proteomes" id="UP000324800">
    <property type="component" value="Unassembled WGS sequence"/>
</dbReference>
<protein>
    <recommendedName>
        <fullName evidence="3">Right handed beta helix domain-containing protein</fullName>
    </recommendedName>
</protein>
<gene>
    <name evidence="1" type="ORF">EZS28_045301</name>
</gene>
<organism evidence="1 2">
    <name type="scientific">Streblomastix strix</name>
    <dbReference type="NCBI Taxonomy" id="222440"/>
    <lineage>
        <taxon>Eukaryota</taxon>
        <taxon>Metamonada</taxon>
        <taxon>Preaxostyla</taxon>
        <taxon>Oxymonadida</taxon>
        <taxon>Streblomastigidae</taxon>
        <taxon>Streblomastix</taxon>
    </lineage>
</organism>
<dbReference type="SUPFAM" id="SSF51126">
    <property type="entry name" value="Pectin lyase-like"/>
    <property type="match status" value="2"/>
</dbReference>
<reference evidence="1 2" key="1">
    <citation type="submission" date="2019-03" db="EMBL/GenBank/DDBJ databases">
        <title>Single cell metagenomics reveals metabolic interactions within the superorganism composed of flagellate Streblomastix strix and complex community of Bacteroidetes bacteria on its surface.</title>
        <authorList>
            <person name="Treitli S.C."/>
            <person name="Kolisko M."/>
            <person name="Husnik F."/>
            <person name="Keeling P."/>
            <person name="Hampl V."/>
        </authorList>
    </citation>
    <scope>NUCLEOTIDE SEQUENCE [LARGE SCALE GENOMIC DNA]</scope>
    <source>
        <strain evidence="1">ST1C</strain>
    </source>
</reference>
<sequence>ATTELKDQNFVDEQPIYIYRDQVEDIYIVQNCTFTRCISEQDYGGALRINISNGAQISIISTNFSQCKSSHYGGAISATIIYTTSKLTIDGSCYFDQCSAGYGGAIYANGTGQFILNAGLVINNCSSNVGGGIHVSFQSIVTAKFNGVTFKDCSSTYEGGGLYIDFQFDSDYIKFTGDITFDNCSSQYGGGMLLRFNSQRLEISTKFLFKNCISVRDGGGMSMYYSQTGSNVIMTGDTTFINCTSLNYGGGTQVSATQSGTVEIIGQKFKDCSSQYFGGALSAVIQSMGQLIIRGLEIENCSSLQGGGLYLQVWEGQLISDNLTVKNCTGRYGGGMFAFIGDQGQVILDNNCEFLQCTSNKGNGGGIYVNSDSLATCQFQINDALIKECQAIEDELNDVPPTGYGGGIFVTGSEDYNVFSKRFNLKGLKMIENTASRRGQSIYIAMTKVVEWCKLGIAGEYVKGNYS</sequence>
<accession>A0A5J4TMR1</accession>
<proteinExistence type="predicted"/>
<dbReference type="EMBL" id="SNRW01028801">
    <property type="protein sequence ID" value="KAA6359172.1"/>
    <property type="molecule type" value="Genomic_DNA"/>
</dbReference>
<feature type="non-terminal residue" evidence="1">
    <location>
        <position position="1"/>
    </location>
</feature>
<dbReference type="OrthoDB" id="2016546at2759"/>
<dbReference type="InterPro" id="IPR011050">
    <property type="entry name" value="Pectin_lyase_fold/virulence"/>
</dbReference>
<evidence type="ECO:0000313" key="2">
    <source>
        <dbReference type="Proteomes" id="UP000324800"/>
    </source>
</evidence>
<name>A0A5J4TMR1_9EUKA</name>
<dbReference type="AlphaFoldDB" id="A0A5J4TMR1"/>
<evidence type="ECO:0000313" key="1">
    <source>
        <dbReference type="EMBL" id="KAA6359172.1"/>
    </source>
</evidence>
<evidence type="ECO:0008006" key="3">
    <source>
        <dbReference type="Google" id="ProtNLM"/>
    </source>
</evidence>
<feature type="non-terminal residue" evidence="1">
    <location>
        <position position="467"/>
    </location>
</feature>